<gene>
    <name evidence="1" type="ORF">GCM10009430_23190</name>
</gene>
<protein>
    <recommendedName>
        <fullName evidence="3">Carboxypeptidase-like regulatory domain-containing protein</fullName>
    </recommendedName>
</protein>
<dbReference type="RefSeq" id="WP_343912470.1">
    <property type="nucleotide sequence ID" value="NZ_BAAAGE010000002.1"/>
</dbReference>
<dbReference type="Proteomes" id="UP001501758">
    <property type="component" value="Unassembled WGS sequence"/>
</dbReference>
<organism evidence="1 2">
    <name type="scientific">Aquimarina litoralis</name>
    <dbReference type="NCBI Taxonomy" id="584605"/>
    <lineage>
        <taxon>Bacteria</taxon>
        <taxon>Pseudomonadati</taxon>
        <taxon>Bacteroidota</taxon>
        <taxon>Flavobacteriia</taxon>
        <taxon>Flavobacteriales</taxon>
        <taxon>Flavobacteriaceae</taxon>
        <taxon>Aquimarina</taxon>
    </lineage>
</organism>
<comment type="caution">
    <text evidence="1">The sequence shown here is derived from an EMBL/GenBank/DDBJ whole genome shotgun (WGS) entry which is preliminary data.</text>
</comment>
<evidence type="ECO:0000313" key="2">
    <source>
        <dbReference type="Proteomes" id="UP001501758"/>
    </source>
</evidence>
<name>A0ABN1IUI8_9FLAO</name>
<accession>A0ABN1IUI8</accession>
<proteinExistence type="predicted"/>
<evidence type="ECO:0000313" key="1">
    <source>
        <dbReference type="EMBL" id="GAA0721643.1"/>
    </source>
</evidence>
<keyword evidence="2" id="KW-1185">Reference proteome</keyword>
<sequence length="320" mass="37097">MKKVLLLLVLLTYQCIYSQVYTIQDAGEKFPISYATISFGNGNGLFADEDGVFEFSKKRYKDIDSIYISALGYKEKGISTNNLPKIIELTPDVAQLQEVVVKAENLGRYKTKRKGSKIHDDYFKCWLPTVESEIAVFFPRDPLKSTKIASVYLPVMMESSRGSSGRKQAFSTLFKMQFYRNDNGFPGKRLAGDDIIFRITNDDKTNFELDILEHKVFVPKNGIFISIQVLGYTDKNGKLQHTKKYHEVETRKGIVKVSTTFRPLLPFTNKIEDNITFTRRIFFKNRTWQRFDEKYSENNMLIQKGFMNYGMGLKMHVYEK</sequence>
<reference evidence="1 2" key="1">
    <citation type="journal article" date="2019" name="Int. J. Syst. Evol. Microbiol.">
        <title>The Global Catalogue of Microorganisms (GCM) 10K type strain sequencing project: providing services to taxonomists for standard genome sequencing and annotation.</title>
        <authorList>
            <consortium name="The Broad Institute Genomics Platform"/>
            <consortium name="The Broad Institute Genome Sequencing Center for Infectious Disease"/>
            <person name="Wu L."/>
            <person name="Ma J."/>
        </authorList>
    </citation>
    <scope>NUCLEOTIDE SEQUENCE [LARGE SCALE GENOMIC DNA]</scope>
    <source>
        <strain evidence="1 2">JCM 15974</strain>
    </source>
</reference>
<evidence type="ECO:0008006" key="3">
    <source>
        <dbReference type="Google" id="ProtNLM"/>
    </source>
</evidence>
<dbReference type="EMBL" id="BAAAGE010000002">
    <property type="protein sequence ID" value="GAA0721643.1"/>
    <property type="molecule type" value="Genomic_DNA"/>
</dbReference>